<evidence type="ECO:0000256" key="4">
    <source>
        <dbReference type="ARBA" id="ARBA00022475"/>
    </source>
</evidence>
<feature type="transmembrane region" description="Helical" evidence="9">
    <location>
        <begin position="85"/>
        <end position="102"/>
    </location>
</feature>
<keyword evidence="7 8" id="KW-0472">Membrane</keyword>
<feature type="transmembrane region" description="Helical" evidence="9">
    <location>
        <begin position="143"/>
        <end position="170"/>
    </location>
</feature>
<evidence type="ECO:0000256" key="6">
    <source>
        <dbReference type="ARBA" id="ARBA00022989"/>
    </source>
</evidence>
<name>A0A9D1LU53_9FIRM</name>
<evidence type="ECO:0000256" key="1">
    <source>
        <dbReference type="ARBA" id="ARBA00004651"/>
    </source>
</evidence>
<reference evidence="10" key="1">
    <citation type="submission" date="2020-10" db="EMBL/GenBank/DDBJ databases">
        <authorList>
            <person name="Gilroy R."/>
        </authorList>
    </citation>
    <scope>NUCLEOTIDE SEQUENCE</scope>
    <source>
        <strain evidence="10">ChiSjej4B22-9803</strain>
    </source>
</reference>
<evidence type="ECO:0000256" key="2">
    <source>
        <dbReference type="ARBA" id="ARBA00010692"/>
    </source>
</evidence>
<comment type="caution">
    <text evidence="10">The sequence shown here is derived from an EMBL/GenBank/DDBJ whole genome shotgun (WGS) entry which is preliminary data.</text>
</comment>
<feature type="transmembrane region" description="Helical" evidence="9">
    <location>
        <begin position="7"/>
        <end position="24"/>
    </location>
</feature>
<dbReference type="PANTHER" id="PTHR34295:SF4">
    <property type="entry name" value="BIOTIN TRANSPORTER BIOY-RELATED"/>
    <property type="match status" value="1"/>
</dbReference>
<reference evidence="10" key="2">
    <citation type="journal article" date="2021" name="PeerJ">
        <title>Extensive microbial diversity within the chicken gut microbiome revealed by metagenomics and culture.</title>
        <authorList>
            <person name="Gilroy R."/>
            <person name="Ravi A."/>
            <person name="Getino M."/>
            <person name="Pursley I."/>
            <person name="Horton D.L."/>
            <person name="Alikhan N.F."/>
            <person name="Baker D."/>
            <person name="Gharbi K."/>
            <person name="Hall N."/>
            <person name="Watson M."/>
            <person name="Adriaenssens E.M."/>
            <person name="Foster-Nyarko E."/>
            <person name="Jarju S."/>
            <person name="Secka A."/>
            <person name="Antonio M."/>
            <person name="Oren A."/>
            <person name="Chaudhuri R.R."/>
            <person name="La Ragione R."/>
            <person name="Hildebrand F."/>
            <person name="Pallen M.J."/>
        </authorList>
    </citation>
    <scope>NUCLEOTIDE SEQUENCE</scope>
    <source>
        <strain evidence="10">ChiSjej4B22-9803</strain>
    </source>
</reference>
<dbReference type="Pfam" id="PF02632">
    <property type="entry name" value="BioY"/>
    <property type="match status" value="1"/>
</dbReference>
<evidence type="ECO:0000256" key="8">
    <source>
        <dbReference type="PIRNR" id="PIRNR016661"/>
    </source>
</evidence>
<dbReference type="Gene3D" id="1.10.1760.20">
    <property type="match status" value="1"/>
</dbReference>
<dbReference type="PIRSF" id="PIRSF016661">
    <property type="entry name" value="BioY"/>
    <property type="match status" value="1"/>
</dbReference>
<proteinExistence type="inferred from homology"/>
<keyword evidence="3 8" id="KW-0813">Transport</keyword>
<feature type="transmembrane region" description="Helical" evidence="9">
    <location>
        <begin position="30"/>
        <end position="47"/>
    </location>
</feature>
<evidence type="ECO:0000313" key="11">
    <source>
        <dbReference type="Proteomes" id="UP000824111"/>
    </source>
</evidence>
<evidence type="ECO:0000256" key="3">
    <source>
        <dbReference type="ARBA" id="ARBA00022448"/>
    </source>
</evidence>
<evidence type="ECO:0000256" key="9">
    <source>
        <dbReference type="SAM" id="Phobius"/>
    </source>
</evidence>
<gene>
    <name evidence="10" type="ORF">IAB04_01860</name>
</gene>
<protein>
    <recommendedName>
        <fullName evidence="8">Biotin transporter</fullName>
    </recommendedName>
</protein>
<dbReference type="Proteomes" id="UP000824111">
    <property type="component" value="Unassembled WGS sequence"/>
</dbReference>
<dbReference type="GO" id="GO:0015225">
    <property type="term" value="F:biotin transmembrane transporter activity"/>
    <property type="evidence" value="ECO:0007669"/>
    <property type="project" value="UniProtKB-UniRule"/>
</dbReference>
<comment type="subcellular location">
    <subcellularLocation>
        <location evidence="1 8">Cell membrane</location>
        <topology evidence="1 8">Multi-pass membrane protein</topology>
    </subcellularLocation>
</comment>
<keyword evidence="5 9" id="KW-0812">Transmembrane</keyword>
<feature type="transmembrane region" description="Helical" evidence="9">
    <location>
        <begin position="114"/>
        <end position="137"/>
    </location>
</feature>
<evidence type="ECO:0000256" key="7">
    <source>
        <dbReference type="ARBA" id="ARBA00023136"/>
    </source>
</evidence>
<dbReference type="EMBL" id="DVND01000045">
    <property type="protein sequence ID" value="HIU48089.1"/>
    <property type="molecule type" value="Genomic_DNA"/>
</dbReference>
<feature type="transmembrane region" description="Helical" evidence="9">
    <location>
        <begin position="54"/>
        <end position="73"/>
    </location>
</feature>
<evidence type="ECO:0000256" key="5">
    <source>
        <dbReference type="ARBA" id="ARBA00022692"/>
    </source>
</evidence>
<dbReference type="PANTHER" id="PTHR34295">
    <property type="entry name" value="BIOTIN TRANSPORTER BIOY"/>
    <property type="match status" value="1"/>
</dbReference>
<evidence type="ECO:0000313" key="10">
    <source>
        <dbReference type="EMBL" id="HIU48089.1"/>
    </source>
</evidence>
<dbReference type="GO" id="GO:0005886">
    <property type="term" value="C:plasma membrane"/>
    <property type="evidence" value="ECO:0007669"/>
    <property type="project" value="UniProtKB-SubCell"/>
</dbReference>
<dbReference type="AlphaFoldDB" id="A0A9D1LU53"/>
<keyword evidence="4 8" id="KW-1003">Cell membrane</keyword>
<dbReference type="InterPro" id="IPR003784">
    <property type="entry name" value="BioY"/>
</dbReference>
<accession>A0A9D1LU53</accession>
<comment type="similarity">
    <text evidence="2 8">Belongs to the BioY family.</text>
</comment>
<organism evidence="10 11">
    <name type="scientific">Candidatus Avimonoglobus intestinipullorum</name>
    <dbReference type="NCBI Taxonomy" id="2840699"/>
    <lineage>
        <taxon>Bacteria</taxon>
        <taxon>Bacillati</taxon>
        <taxon>Bacillota</taxon>
        <taxon>Clostridia</taxon>
        <taxon>Eubacteriales</taxon>
        <taxon>Candidatus Avimonoglobus</taxon>
    </lineage>
</organism>
<sequence>MRFKTKDMIQCAVFAAILCVFSIIAIPAGAIPFTLGVLGILLCAIILGCKKSVISVLVFILLGAVGLPVFSGFKGGFQVLAGPTGGYITGYIVTALLVGFCADHIPGNTIKSTILLFLSCAAGVILCYLFGTIQYMFTADKTLLQGLALCVFPFIPFDLLKCVLACAIGIPVRKRLASS</sequence>
<keyword evidence="6 9" id="KW-1133">Transmembrane helix</keyword>